<dbReference type="Pfam" id="PF06240">
    <property type="entry name" value="COXG"/>
    <property type="match status" value="1"/>
</dbReference>
<proteinExistence type="predicted"/>
<feature type="compositionally biased region" description="Low complexity" evidence="1">
    <location>
        <begin position="188"/>
        <end position="202"/>
    </location>
</feature>
<feature type="transmembrane region" description="Helical" evidence="2">
    <location>
        <begin position="338"/>
        <end position="357"/>
    </location>
</feature>
<dbReference type="Gene3D" id="3.30.530.20">
    <property type="match status" value="1"/>
</dbReference>
<gene>
    <name evidence="3" type="ORF">ACFW88_01170</name>
</gene>
<comment type="caution">
    <text evidence="3">The sequence shown here is derived from an EMBL/GenBank/DDBJ whole genome shotgun (WGS) entry which is preliminary data.</text>
</comment>
<sequence length="361" mass="37173">MEHEVFVPVPARRLRAALADPARVARAIPGLQRGAGQDGLAGRLKVRIGNHSITYRGSLRVTARDDGTYAVAGEGTEVRGTGSVELALTLRVRDAEGGAVLVFDGTATTGGRVDELAPESVSNAVTRVLNRFAEVLGEPGPTEGGEPPKTAESLATEDFAPLSTGDFEATPDAEDDPVPPSAGDRAHAAGAADGPEASAGDGTEPPGAEDAPVVPAASSVFEAEVPPPSLDPLADDEEGELGEGAPEARDEEAEEQAERDDVLEPVLSEDAAEEPAEPLPEDAADDFGEPAEPPAEAAHARRTMIGRSAEEVDHAPPRGRYAPVPAPLTVSGNPALRWAAPAAALAVASAIIVGRALRRRR</sequence>
<dbReference type="InterPro" id="IPR023393">
    <property type="entry name" value="START-like_dom_sf"/>
</dbReference>
<keyword evidence="4" id="KW-1185">Reference proteome</keyword>
<dbReference type="InterPro" id="IPR010419">
    <property type="entry name" value="CO_DH_gsu"/>
</dbReference>
<keyword evidence="2" id="KW-0472">Membrane</keyword>
<evidence type="ECO:0000313" key="3">
    <source>
        <dbReference type="EMBL" id="MFE1749163.1"/>
    </source>
</evidence>
<evidence type="ECO:0000256" key="1">
    <source>
        <dbReference type="SAM" id="MobiDB-lite"/>
    </source>
</evidence>
<reference evidence="3 4" key="1">
    <citation type="submission" date="2024-09" db="EMBL/GenBank/DDBJ databases">
        <title>The Natural Products Discovery Center: Release of the First 8490 Sequenced Strains for Exploring Actinobacteria Biosynthetic Diversity.</title>
        <authorList>
            <person name="Kalkreuter E."/>
            <person name="Kautsar S.A."/>
            <person name="Yang D."/>
            <person name="Bader C.D."/>
            <person name="Teijaro C.N."/>
            <person name="Fluegel L."/>
            <person name="Davis C.M."/>
            <person name="Simpson J.R."/>
            <person name="Lauterbach L."/>
            <person name="Steele A.D."/>
            <person name="Gui C."/>
            <person name="Meng S."/>
            <person name="Li G."/>
            <person name="Viehrig K."/>
            <person name="Ye F."/>
            <person name="Su P."/>
            <person name="Kiefer A.F."/>
            <person name="Nichols A."/>
            <person name="Cepeda A.J."/>
            <person name="Yan W."/>
            <person name="Fan B."/>
            <person name="Jiang Y."/>
            <person name="Adhikari A."/>
            <person name="Zheng C.-J."/>
            <person name="Schuster L."/>
            <person name="Cowan T.M."/>
            <person name="Smanski M.J."/>
            <person name="Chevrette M.G."/>
            <person name="De Carvalho L.P.S."/>
            <person name="Shen B."/>
        </authorList>
    </citation>
    <scope>NUCLEOTIDE SEQUENCE [LARGE SCALE GENOMIC DNA]</scope>
    <source>
        <strain evidence="3 4">NPDC059500</strain>
    </source>
</reference>
<feature type="region of interest" description="Disordered" evidence="1">
    <location>
        <begin position="162"/>
        <end position="323"/>
    </location>
</feature>
<dbReference type="PANTHER" id="PTHR38588">
    <property type="entry name" value="BLL0334 PROTEIN"/>
    <property type="match status" value="1"/>
</dbReference>
<evidence type="ECO:0000256" key="2">
    <source>
        <dbReference type="SAM" id="Phobius"/>
    </source>
</evidence>
<keyword evidence="2" id="KW-0812">Transmembrane</keyword>
<dbReference type="SUPFAM" id="SSF55961">
    <property type="entry name" value="Bet v1-like"/>
    <property type="match status" value="1"/>
</dbReference>
<feature type="compositionally biased region" description="Acidic residues" evidence="1">
    <location>
        <begin position="270"/>
        <end position="289"/>
    </location>
</feature>
<organism evidence="3 4">
    <name type="scientific">Streptomyces anandii</name>
    <dbReference type="NCBI Taxonomy" id="285454"/>
    <lineage>
        <taxon>Bacteria</taxon>
        <taxon>Bacillati</taxon>
        <taxon>Actinomycetota</taxon>
        <taxon>Actinomycetes</taxon>
        <taxon>Kitasatosporales</taxon>
        <taxon>Streptomycetaceae</taxon>
        <taxon>Streptomyces</taxon>
    </lineage>
</organism>
<dbReference type="RefSeq" id="WP_381807254.1">
    <property type="nucleotide sequence ID" value="NZ_JBHYTS010000001.1"/>
</dbReference>
<dbReference type="EMBL" id="JBHYTS010000001">
    <property type="protein sequence ID" value="MFE1749163.1"/>
    <property type="molecule type" value="Genomic_DNA"/>
</dbReference>
<evidence type="ECO:0000313" key="4">
    <source>
        <dbReference type="Proteomes" id="UP001599756"/>
    </source>
</evidence>
<dbReference type="Proteomes" id="UP001599756">
    <property type="component" value="Unassembled WGS sequence"/>
</dbReference>
<keyword evidence="2" id="KW-1133">Transmembrane helix</keyword>
<feature type="compositionally biased region" description="Acidic residues" evidence="1">
    <location>
        <begin position="249"/>
        <end position="263"/>
    </location>
</feature>
<name>A0ABW6GXY6_9ACTN</name>
<accession>A0ABW6GXY6</accession>
<protein>
    <submittedName>
        <fullName evidence="3">SRPBCC domain-containing protein</fullName>
    </submittedName>
</protein>
<dbReference type="PANTHER" id="PTHR38588:SF1">
    <property type="entry name" value="BLL0334 PROTEIN"/>
    <property type="match status" value="1"/>
</dbReference>